<evidence type="ECO:0000256" key="3">
    <source>
        <dbReference type="ARBA" id="ARBA00022517"/>
    </source>
</evidence>
<comment type="function">
    <text evidence="5">Involved in ribosomal large subunit assembly.</text>
</comment>
<comment type="caution">
    <text evidence="7">The sequence shown here is derived from an EMBL/GenBank/DDBJ whole genome shotgun (WGS) entry which is preliminary data.</text>
</comment>
<dbReference type="GO" id="GO:0042254">
    <property type="term" value="P:ribosome biogenesis"/>
    <property type="evidence" value="ECO:0007669"/>
    <property type="project" value="UniProtKB-KW"/>
</dbReference>
<keyword evidence="4 5" id="KW-0539">Nucleus</keyword>
<feature type="region of interest" description="Disordered" evidence="6">
    <location>
        <begin position="177"/>
        <end position="216"/>
    </location>
</feature>
<keyword evidence="3 5" id="KW-0690">Ribosome biogenesis</keyword>
<comment type="similarity">
    <text evidence="2 5">Belongs to the RRS1 family.</text>
</comment>
<organism evidence="7 8">
    <name type="scientific">Lithohypha guttulata</name>
    <dbReference type="NCBI Taxonomy" id="1690604"/>
    <lineage>
        <taxon>Eukaryota</taxon>
        <taxon>Fungi</taxon>
        <taxon>Dikarya</taxon>
        <taxon>Ascomycota</taxon>
        <taxon>Pezizomycotina</taxon>
        <taxon>Eurotiomycetes</taxon>
        <taxon>Chaetothyriomycetidae</taxon>
        <taxon>Chaetothyriales</taxon>
        <taxon>Trichomeriaceae</taxon>
        <taxon>Lithohypha</taxon>
    </lineage>
</organism>
<keyword evidence="8" id="KW-1185">Reference proteome</keyword>
<dbReference type="AlphaFoldDB" id="A0AAN7SW52"/>
<evidence type="ECO:0000313" key="8">
    <source>
        <dbReference type="Proteomes" id="UP001309876"/>
    </source>
</evidence>
<feature type="compositionally biased region" description="Basic and acidic residues" evidence="6">
    <location>
        <begin position="191"/>
        <end position="216"/>
    </location>
</feature>
<evidence type="ECO:0000256" key="6">
    <source>
        <dbReference type="SAM" id="MobiDB-lite"/>
    </source>
</evidence>
<protein>
    <recommendedName>
        <fullName evidence="5">Ribosome biogenesis regulatory protein</fullName>
    </recommendedName>
</protein>
<reference evidence="7 8" key="1">
    <citation type="submission" date="2023-08" db="EMBL/GenBank/DDBJ databases">
        <title>Black Yeasts Isolated from many extreme environments.</title>
        <authorList>
            <person name="Coleine C."/>
            <person name="Stajich J.E."/>
            <person name="Selbmann L."/>
        </authorList>
    </citation>
    <scope>NUCLEOTIDE SEQUENCE [LARGE SCALE GENOMIC DNA]</scope>
    <source>
        <strain evidence="7 8">CCFEE 5910</strain>
    </source>
</reference>
<gene>
    <name evidence="7" type="ORF">LTR05_006625</name>
</gene>
<evidence type="ECO:0000256" key="5">
    <source>
        <dbReference type="RuleBase" id="RU364132"/>
    </source>
</evidence>
<dbReference type="InterPro" id="IPR007023">
    <property type="entry name" value="Ribosom_reg"/>
</dbReference>
<dbReference type="Proteomes" id="UP001309876">
    <property type="component" value="Unassembled WGS sequence"/>
</dbReference>
<dbReference type="EMBL" id="JAVRRJ010000007">
    <property type="protein sequence ID" value="KAK5082745.1"/>
    <property type="molecule type" value="Genomic_DNA"/>
</dbReference>
<evidence type="ECO:0000313" key="7">
    <source>
        <dbReference type="EMBL" id="KAK5082745.1"/>
    </source>
</evidence>
<name>A0AAN7SW52_9EURO</name>
<accession>A0AAN7SW52</accession>
<proteinExistence type="inferred from homology"/>
<sequence length="216" mass="24565">MATTSQTERLPVEVDKPTPYTYSLGQLCATDPNPLPPAKDIMSQSLSSRNETLKVIARDGAQSLLRTLLTSSETQIQSTPDSLVMSLPHVQDADRTPRWKPLPKPKEPTKWEAFARKKGIGKYGGNLKGGAALEDRRKNAVFNEETGKWEKKWGYKGKKEEGAVQADWLVELDDKQMRKEKGLAEGTTIRNEGKREKMERMRRQDRRERSNAKRQK</sequence>
<evidence type="ECO:0000256" key="4">
    <source>
        <dbReference type="ARBA" id="ARBA00023242"/>
    </source>
</evidence>
<comment type="subcellular location">
    <subcellularLocation>
        <location evidence="1 5">Nucleus</location>
    </subcellularLocation>
</comment>
<evidence type="ECO:0000256" key="2">
    <source>
        <dbReference type="ARBA" id="ARBA00010077"/>
    </source>
</evidence>
<dbReference type="Pfam" id="PF04939">
    <property type="entry name" value="RRS1"/>
    <property type="match status" value="1"/>
</dbReference>
<evidence type="ECO:0000256" key="1">
    <source>
        <dbReference type="ARBA" id="ARBA00004123"/>
    </source>
</evidence>
<dbReference type="GO" id="GO:0005634">
    <property type="term" value="C:nucleus"/>
    <property type="evidence" value="ECO:0007669"/>
    <property type="project" value="UniProtKB-SubCell"/>
</dbReference>